<dbReference type="InterPro" id="IPR029044">
    <property type="entry name" value="Nucleotide-diphossugar_trans"/>
</dbReference>
<dbReference type="Pfam" id="PF00535">
    <property type="entry name" value="Glycos_transf_2"/>
    <property type="match status" value="1"/>
</dbReference>
<gene>
    <name evidence="2" type="ORF">J0X25_01400</name>
</gene>
<accession>A0A8A2VEG0</accession>
<dbReference type="PANTHER" id="PTHR43685">
    <property type="entry name" value="GLYCOSYLTRANSFERASE"/>
    <property type="match status" value="1"/>
</dbReference>
<sequence>MVECSVIIPVYNDPKGIQTTLESTLPQKYDSYEVIPVDNDSTDETNDVIKKASDACSNRIYSVEETDTQSSYAARNTGIKHASGNIYLFLDANMWVPETWIGEMVTAFESRDCDYLGCNVKVVAEDHNFWEAYEQSFSFPIKSYLEHKHFAPTCALAVRHEVFEEVGLFDERLESGGDKEFGQRVYRAGFKQCYAGDVTAYHPARDSWDALRSKALRIGRGRAQKREYYPNTSHHPVHPSNFLPPSPFRLRRRFSGQGTSIPSLVGFYLLEYILKLTQSYGAIRETLSQRRSDKETSR</sequence>
<dbReference type="KEGG" id="hakz:J0X25_01400"/>
<organism evidence="2 3">
    <name type="scientific">Haloterrigena alkaliphila</name>
    <dbReference type="NCBI Taxonomy" id="2816475"/>
    <lineage>
        <taxon>Archaea</taxon>
        <taxon>Methanobacteriati</taxon>
        <taxon>Methanobacteriota</taxon>
        <taxon>Stenosarchaea group</taxon>
        <taxon>Halobacteria</taxon>
        <taxon>Halobacteriales</taxon>
        <taxon>Natrialbaceae</taxon>
        <taxon>Haloterrigena</taxon>
    </lineage>
</organism>
<evidence type="ECO:0000259" key="1">
    <source>
        <dbReference type="Pfam" id="PF00535"/>
    </source>
</evidence>
<dbReference type="PANTHER" id="PTHR43685:SF2">
    <property type="entry name" value="GLYCOSYLTRANSFERASE 2-LIKE DOMAIN-CONTAINING PROTEIN"/>
    <property type="match status" value="1"/>
</dbReference>
<dbReference type="SUPFAM" id="SSF53448">
    <property type="entry name" value="Nucleotide-diphospho-sugar transferases"/>
    <property type="match status" value="1"/>
</dbReference>
<dbReference type="InterPro" id="IPR050834">
    <property type="entry name" value="Glycosyltransf_2"/>
</dbReference>
<evidence type="ECO:0000313" key="3">
    <source>
        <dbReference type="Proteomes" id="UP000663203"/>
    </source>
</evidence>
<dbReference type="RefSeq" id="WP_207289252.1">
    <property type="nucleotide sequence ID" value="NZ_CP071462.1"/>
</dbReference>
<evidence type="ECO:0000313" key="2">
    <source>
        <dbReference type="EMBL" id="QSW99646.1"/>
    </source>
</evidence>
<name>A0A8A2VEG0_9EURY</name>
<dbReference type="InterPro" id="IPR001173">
    <property type="entry name" value="Glyco_trans_2-like"/>
</dbReference>
<dbReference type="GeneID" id="63185919"/>
<proteinExistence type="predicted"/>
<dbReference type="EMBL" id="CP071462">
    <property type="protein sequence ID" value="QSW99646.1"/>
    <property type="molecule type" value="Genomic_DNA"/>
</dbReference>
<dbReference type="AlphaFoldDB" id="A0A8A2VEG0"/>
<dbReference type="Proteomes" id="UP000663203">
    <property type="component" value="Chromosome"/>
</dbReference>
<protein>
    <submittedName>
        <fullName evidence="2">Glycosyltransferase</fullName>
    </submittedName>
</protein>
<feature type="domain" description="Glycosyltransferase 2-like" evidence="1">
    <location>
        <begin position="5"/>
        <end position="166"/>
    </location>
</feature>
<reference evidence="2 3" key="1">
    <citation type="submission" date="2021-03" db="EMBL/GenBank/DDBJ databases">
        <title>Haloterrigena longa sp. nov. and Haloterrigena limicola sp. nov., extremely halophilic archaea isolated from a salt lake.</title>
        <authorList>
            <person name="Henglin C."/>
        </authorList>
    </citation>
    <scope>NUCLEOTIDE SEQUENCE [LARGE SCALE GENOMIC DNA]</scope>
    <source>
        <strain evidence="2 3">KZCA68</strain>
    </source>
</reference>
<dbReference type="Gene3D" id="3.90.550.10">
    <property type="entry name" value="Spore Coat Polysaccharide Biosynthesis Protein SpsA, Chain A"/>
    <property type="match status" value="1"/>
</dbReference>
<keyword evidence="3" id="KW-1185">Reference proteome</keyword>